<protein>
    <submittedName>
        <fullName evidence="1">Uncharacterized protein</fullName>
    </submittedName>
</protein>
<dbReference type="EMBL" id="JAUDFV010000153">
    <property type="protein sequence ID" value="KAL2717114.1"/>
    <property type="molecule type" value="Genomic_DNA"/>
</dbReference>
<proteinExistence type="predicted"/>
<dbReference type="AlphaFoldDB" id="A0ABD2A926"/>
<comment type="caution">
    <text evidence="1">The sequence shown here is derived from an EMBL/GenBank/DDBJ whole genome shotgun (WGS) entry which is preliminary data.</text>
</comment>
<name>A0ABD2A926_VESSQ</name>
<evidence type="ECO:0000313" key="2">
    <source>
        <dbReference type="Proteomes" id="UP001607302"/>
    </source>
</evidence>
<accession>A0ABD2A926</accession>
<gene>
    <name evidence="1" type="ORF">V1478_012814</name>
</gene>
<reference evidence="1 2" key="1">
    <citation type="journal article" date="2024" name="Ann. Entomol. Soc. Am.">
        <title>Genomic analyses of the southern and eastern yellowjacket wasps (Hymenoptera: Vespidae) reveal evolutionary signatures of social life.</title>
        <authorList>
            <person name="Catto M.A."/>
            <person name="Caine P.B."/>
            <person name="Orr S.E."/>
            <person name="Hunt B.G."/>
            <person name="Goodisman M.A.D."/>
        </authorList>
    </citation>
    <scope>NUCLEOTIDE SEQUENCE [LARGE SCALE GENOMIC DNA]</scope>
    <source>
        <strain evidence="1">233</strain>
        <tissue evidence="1">Head and thorax</tissue>
    </source>
</reference>
<dbReference type="Proteomes" id="UP001607302">
    <property type="component" value="Unassembled WGS sequence"/>
</dbReference>
<organism evidence="1 2">
    <name type="scientific">Vespula squamosa</name>
    <name type="common">Southern yellow jacket</name>
    <name type="synonym">Wasp</name>
    <dbReference type="NCBI Taxonomy" id="30214"/>
    <lineage>
        <taxon>Eukaryota</taxon>
        <taxon>Metazoa</taxon>
        <taxon>Ecdysozoa</taxon>
        <taxon>Arthropoda</taxon>
        <taxon>Hexapoda</taxon>
        <taxon>Insecta</taxon>
        <taxon>Pterygota</taxon>
        <taxon>Neoptera</taxon>
        <taxon>Endopterygota</taxon>
        <taxon>Hymenoptera</taxon>
        <taxon>Apocrita</taxon>
        <taxon>Aculeata</taxon>
        <taxon>Vespoidea</taxon>
        <taxon>Vespidae</taxon>
        <taxon>Vespinae</taxon>
        <taxon>Vespula</taxon>
    </lineage>
</organism>
<sequence length="80" mass="9102">MVSVFTVMLKVLFSERWWYPFIFTTSILFSGGNERQALNMFSIAARCLNNAFITGVSFGTNGALHKYESIERTLSKPRNS</sequence>
<keyword evidence="2" id="KW-1185">Reference proteome</keyword>
<evidence type="ECO:0000313" key="1">
    <source>
        <dbReference type="EMBL" id="KAL2717114.1"/>
    </source>
</evidence>